<evidence type="ECO:0000313" key="5">
    <source>
        <dbReference type="Proteomes" id="UP000516437"/>
    </source>
</evidence>
<keyword evidence="3" id="KW-0012">Acyltransferase</keyword>
<dbReference type="PANTHER" id="PTHR31623:SF25">
    <property type="entry name" value="VINORINE SYNTHASE-LIKE"/>
    <property type="match status" value="1"/>
</dbReference>
<keyword evidence="5" id="KW-1185">Reference proteome</keyword>
<dbReference type="GO" id="GO:0016746">
    <property type="term" value="F:acyltransferase activity"/>
    <property type="evidence" value="ECO:0007669"/>
    <property type="project" value="UniProtKB-KW"/>
</dbReference>
<protein>
    <submittedName>
        <fullName evidence="4">Vinorine synthase</fullName>
    </submittedName>
</protein>
<accession>A0A6A1VZ24</accession>
<reference evidence="4 5" key="1">
    <citation type="journal article" date="2019" name="Plant Biotechnol. J.">
        <title>The red bayberry genome and genetic basis of sex determination.</title>
        <authorList>
            <person name="Jia H.M."/>
            <person name="Jia H.J."/>
            <person name="Cai Q.L."/>
            <person name="Wang Y."/>
            <person name="Zhao H.B."/>
            <person name="Yang W.F."/>
            <person name="Wang G.Y."/>
            <person name="Li Y.H."/>
            <person name="Zhan D.L."/>
            <person name="Shen Y.T."/>
            <person name="Niu Q.F."/>
            <person name="Chang L."/>
            <person name="Qiu J."/>
            <person name="Zhao L."/>
            <person name="Xie H.B."/>
            <person name="Fu W.Y."/>
            <person name="Jin J."/>
            <person name="Li X.W."/>
            <person name="Jiao Y."/>
            <person name="Zhou C.C."/>
            <person name="Tu T."/>
            <person name="Chai C.Y."/>
            <person name="Gao J.L."/>
            <person name="Fan L.J."/>
            <person name="van de Weg E."/>
            <person name="Wang J.Y."/>
            <person name="Gao Z.S."/>
        </authorList>
    </citation>
    <scope>NUCLEOTIDE SEQUENCE [LARGE SCALE GENOMIC DNA]</scope>
    <source>
        <tissue evidence="4">Leaves</tissue>
    </source>
</reference>
<dbReference type="EMBL" id="RXIC02000022">
    <property type="protein sequence ID" value="KAB1217306.1"/>
    <property type="molecule type" value="Genomic_DNA"/>
</dbReference>
<organism evidence="4 5">
    <name type="scientific">Morella rubra</name>
    <name type="common">Chinese bayberry</name>
    <dbReference type="NCBI Taxonomy" id="262757"/>
    <lineage>
        <taxon>Eukaryota</taxon>
        <taxon>Viridiplantae</taxon>
        <taxon>Streptophyta</taxon>
        <taxon>Embryophyta</taxon>
        <taxon>Tracheophyta</taxon>
        <taxon>Spermatophyta</taxon>
        <taxon>Magnoliopsida</taxon>
        <taxon>eudicotyledons</taxon>
        <taxon>Gunneridae</taxon>
        <taxon>Pentapetalae</taxon>
        <taxon>rosids</taxon>
        <taxon>fabids</taxon>
        <taxon>Fagales</taxon>
        <taxon>Myricaceae</taxon>
        <taxon>Morella</taxon>
    </lineage>
</organism>
<dbReference type="InterPro" id="IPR023213">
    <property type="entry name" value="CAT-like_dom_sf"/>
</dbReference>
<dbReference type="OrthoDB" id="671439at2759"/>
<dbReference type="Pfam" id="PF02458">
    <property type="entry name" value="Transferase"/>
    <property type="match status" value="1"/>
</dbReference>
<evidence type="ECO:0000313" key="4">
    <source>
        <dbReference type="EMBL" id="KAB1217306.1"/>
    </source>
</evidence>
<evidence type="ECO:0000256" key="1">
    <source>
        <dbReference type="ARBA" id="ARBA00009861"/>
    </source>
</evidence>
<dbReference type="PANTHER" id="PTHR31623">
    <property type="entry name" value="F21J9.9"/>
    <property type="match status" value="1"/>
</dbReference>
<dbReference type="Proteomes" id="UP000516437">
    <property type="component" value="Chromosome 4"/>
</dbReference>
<evidence type="ECO:0000256" key="3">
    <source>
        <dbReference type="ARBA" id="ARBA00023315"/>
    </source>
</evidence>
<name>A0A6A1VZ24_9ROSI</name>
<keyword evidence="2" id="KW-0808">Transferase</keyword>
<dbReference type="AlphaFoldDB" id="A0A6A1VZ24"/>
<sequence length="433" mass="48249">MVVTVKIISKEIVKPSSPTPLDLETHKLSFLDKILPNVYIPIILVYHAKTGHVDIDPAQKSSRLKLSLGKILTRFYPLAGTAKYDYSVLCNDEGAEYYEARVSCNLSEVLLTFNAEIFNQFLPFEPYGNGAEHGNRKVMLAVKYNIFDCGGVAIGICVSHLVADGTSVTTFLNAWSAMCQGDDGSICPNFDATTYFPQRDMSWLNRDEVITKDKTVMRRLVFNKSSIAALREKASSAADSQVKLPTRVEALTAFIWRRLIAISKSSVCAVVHAVNLRERMDPPIPKHCFGNLWFFAAAVLSRDEVDHDSSDRILVSKLNKALEGINGDYVKKLQNDVHGDLLKKAFGEFARDDMETCNFTSWCRFPLYEADFGWGKPTWVCCPSLPIKNVVVMTSTKDGHGIEAFVNILEEDAAVFDSDPELLPFVSLTIAHD</sequence>
<evidence type="ECO:0000256" key="2">
    <source>
        <dbReference type="ARBA" id="ARBA00022679"/>
    </source>
</evidence>
<gene>
    <name evidence="4" type="ORF">CJ030_MR4G021015</name>
</gene>
<proteinExistence type="inferred from homology"/>
<comment type="caution">
    <text evidence="4">The sequence shown here is derived from an EMBL/GenBank/DDBJ whole genome shotgun (WGS) entry which is preliminary data.</text>
</comment>
<dbReference type="Gene3D" id="3.30.559.10">
    <property type="entry name" value="Chloramphenicol acetyltransferase-like domain"/>
    <property type="match status" value="2"/>
</dbReference>
<comment type="similarity">
    <text evidence="1">Belongs to the plant acyltransferase family.</text>
</comment>